<dbReference type="KEGG" id="jeo:JMA_33860"/>
<accession>A0A0B5AVS1</accession>
<dbReference type="PANTHER" id="PTHR12526">
    <property type="entry name" value="GLYCOSYLTRANSFERASE"/>
    <property type="match status" value="1"/>
</dbReference>
<evidence type="ECO:0000259" key="1">
    <source>
        <dbReference type="Pfam" id="PF00534"/>
    </source>
</evidence>
<dbReference type="BioCyc" id="JESP1508404:G14D9-12667-MONOMER"/>
<dbReference type="PANTHER" id="PTHR12526:SF630">
    <property type="entry name" value="GLYCOSYLTRANSFERASE"/>
    <property type="match status" value="1"/>
</dbReference>
<dbReference type="HOGENOM" id="CLU_009583_0_0_9"/>
<dbReference type="EMBL" id="CP009416">
    <property type="protein sequence ID" value="AJD92703.1"/>
    <property type="molecule type" value="Genomic_DNA"/>
</dbReference>
<dbReference type="AlphaFoldDB" id="A0A0B5AVS1"/>
<dbReference type="SUPFAM" id="SSF53756">
    <property type="entry name" value="UDP-Glycosyltransferase/glycogen phosphorylase"/>
    <property type="match status" value="1"/>
</dbReference>
<organism evidence="2 3">
    <name type="scientific">Jeotgalibacillus malaysiensis</name>
    <dbReference type="NCBI Taxonomy" id="1508404"/>
    <lineage>
        <taxon>Bacteria</taxon>
        <taxon>Bacillati</taxon>
        <taxon>Bacillota</taxon>
        <taxon>Bacilli</taxon>
        <taxon>Bacillales</taxon>
        <taxon>Caryophanaceae</taxon>
        <taxon>Jeotgalibacillus</taxon>
    </lineage>
</organism>
<gene>
    <name evidence="2" type="ORF">JMA_33860</name>
</gene>
<sequence length="398" mass="45334">MKMKKKLFFTIDSLACAGAEKSLITLLNKIDYSRFEVDLLLFSRGGELEPLIPKEVNVMKQLNYFLKAGTPIIQSIKEVKNKEDLLHLRSRISYSLKMRVFQGGNIKKARLFWNSSSSTIEQINNEYDIAIAYAQGAPTFFVVDKVIARKKIVWVNAIYELESKEKVFQKPFYDSVDAIVTVSDAAMNAFMQNYPEYKNKIKVIYDLIDAEIINTMADKEIMLAKKNEITILTIGRLSKLKGFDLAIDACEILMKKGHNFKWYVLGKGPLKLEIEEVILRKGLKDHFVLLGVDPNPYPYIKKADIYVQTSRDEGFGLAIAEARMLNTPVVSTNFQTAYDQIIDRHNGLISKMNGADIADKISLLIEDPILRNTIINNLKKEKKGNAEELIKIYDLIAE</sequence>
<evidence type="ECO:0000313" key="3">
    <source>
        <dbReference type="Proteomes" id="UP000031449"/>
    </source>
</evidence>
<dbReference type="Gene3D" id="3.40.50.2000">
    <property type="entry name" value="Glycogen Phosphorylase B"/>
    <property type="match status" value="2"/>
</dbReference>
<dbReference type="InterPro" id="IPR001296">
    <property type="entry name" value="Glyco_trans_1"/>
</dbReference>
<dbReference type="Proteomes" id="UP000031449">
    <property type="component" value="Chromosome"/>
</dbReference>
<feature type="domain" description="Glycosyl transferase family 1" evidence="1">
    <location>
        <begin position="220"/>
        <end position="380"/>
    </location>
</feature>
<protein>
    <recommendedName>
        <fullName evidence="1">Glycosyl transferase family 1 domain-containing protein</fullName>
    </recommendedName>
</protein>
<dbReference type="CDD" id="cd03811">
    <property type="entry name" value="GT4_GT28_WabH-like"/>
    <property type="match status" value="1"/>
</dbReference>
<dbReference type="GO" id="GO:0016757">
    <property type="term" value="F:glycosyltransferase activity"/>
    <property type="evidence" value="ECO:0007669"/>
    <property type="project" value="InterPro"/>
</dbReference>
<dbReference type="Pfam" id="PF00534">
    <property type="entry name" value="Glycos_transf_1"/>
    <property type="match status" value="1"/>
</dbReference>
<reference evidence="2 3" key="1">
    <citation type="submission" date="2014-08" db="EMBL/GenBank/DDBJ databases">
        <title>Complete genome of a marine bacteria Jeotgalibacillus malaysiensis.</title>
        <authorList>
            <person name="Yaakop A.S."/>
            <person name="Chan K.-G."/>
            <person name="Goh K.M."/>
        </authorList>
    </citation>
    <scope>NUCLEOTIDE SEQUENCE [LARGE SCALE GENOMIC DNA]</scope>
    <source>
        <strain evidence="2 3">D5</strain>
    </source>
</reference>
<evidence type="ECO:0000313" key="2">
    <source>
        <dbReference type="EMBL" id="AJD92703.1"/>
    </source>
</evidence>
<name>A0A0B5AVS1_9BACL</name>
<proteinExistence type="predicted"/>
<keyword evidence="3" id="KW-1185">Reference proteome</keyword>
<dbReference type="STRING" id="1508404.JMA_33860"/>